<organism evidence="5 6">
    <name type="scientific">Frieseomelitta varia</name>
    <dbReference type="NCBI Taxonomy" id="561572"/>
    <lineage>
        <taxon>Eukaryota</taxon>
        <taxon>Metazoa</taxon>
        <taxon>Ecdysozoa</taxon>
        <taxon>Arthropoda</taxon>
        <taxon>Hexapoda</taxon>
        <taxon>Insecta</taxon>
        <taxon>Pterygota</taxon>
        <taxon>Neoptera</taxon>
        <taxon>Endopterygota</taxon>
        <taxon>Hymenoptera</taxon>
        <taxon>Apocrita</taxon>
        <taxon>Aculeata</taxon>
        <taxon>Apoidea</taxon>
        <taxon>Anthophila</taxon>
        <taxon>Apidae</taxon>
        <taxon>Frieseomelitta</taxon>
    </lineage>
</organism>
<comment type="function">
    <text evidence="2">mRNA-binding protein involved in proper cytoplasmic distribution of mitochondria.</text>
</comment>
<dbReference type="GO" id="GO:0048312">
    <property type="term" value="P:intracellular distribution of mitochondria"/>
    <property type="evidence" value="ECO:0007669"/>
    <property type="project" value="TreeGrafter"/>
</dbReference>
<dbReference type="CDD" id="cd15466">
    <property type="entry name" value="CLU-central"/>
    <property type="match status" value="1"/>
</dbReference>
<reference evidence="5" key="1">
    <citation type="submission" date="2019-11" db="EMBL/GenBank/DDBJ databases">
        <title>The nuclear and mitochondrial genomes of Frieseomelitta varia - a highly eusocial stingless bee (Meliponini) with a permanently sterile worker caste.</title>
        <authorList>
            <person name="Freitas F.C.P."/>
            <person name="Lourenco A.P."/>
            <person name="Nunes F.M.F."/>
            <person name="Paschoal A.R."/>
            <person name="Abreu F.C.P."/>
            <person name="Barbin F.O."/>
            <person name="Bataglia L."/>
            <person name="Cardoso-Junior C.A.M."/>
            <person name="Cervoni M.S."/>
            <person name="Silva S.R."/>
            <person name="Dalarmi F."/>
            <person name="Del Lama M.A."/>
            <person name="Depintor T.S."/>
            <person name="Ferreira K.M."/>
            <person name="Goria P.S."/>
            <person name="Jaskot M.C."/>
            <person name="Lago D.C."/>
            <person name="Luna-Lucena D."/>
            <person name="Moda L.M."/>
            <person name="Nascimento L."/>
            <person name="Pedrino M."/>
            <person name="Rabico F.O."/>
            <person name="Sanches F.C."/>
            <person name="Santos D.E."/>
            <person name="Santos C.G."/>
            <person name="Vieira J."/>
            <person name="Lopes T.F."/>
            <person name="Barchuk A.R."/>
            <person name="Hartfelder K."/>
            <person name="Simoes Z.L.P."/>
            <person name="Bitondi M.M.G."/>
            <person name="Pinheiro D.G."/>
        </authorList>
    </citation>
    <scope>NUCLEOTIDE SEQUENCE</scope>
    <source>
        <strain evidence="5">USP_RPSP 00005682</strain>
        <tissue evidence="5">Whole individual</tissue>
    </source>
</reference>
<dbReference type="EMBL" id="WNWW01000485">
    <property type="protein sequence ID" value="KAF3424231.1"/>
    <property type="molecule type" value="Genomic_DNA"/>
</dbReference>
<dbReference type="PANTHER" id="PTHR12601">
    <property type="entry name" value="EUKARYOTIC TRANSLATION INITIATION FACTOR 3 SUBUNIT EIF-3"/>
    <property type="match status" value="1"/>
</dbReference>
<dbReference type="SUPFAM" id="SSF48452">
    <property type="entry name" value="TPR-like"/>
    <property type="match status" value="2"/>
</dbReference>
<feature type="region of interest" description="Disordered" evidence="3">
    <location>
        <begin position="1211"/>
        <end position="1278"/>
    </location>
</feature>
<dbReference type="Pfam" id="PF12807">
    <property type="entry name" value="eIF3_p135"/>
    <property type="match status" value="1"/>
</dbReference>
<comment type="subcellular location">
    <subcellularLocation>
        <location evidence="2">Cytoplasm</location>
    </subcellularLocation>
</comment>
<dbReference type="Pfam" id="PF13236">
    <property type="entry name" value="CLU"/>
    <property type="match status" value="1"/>
</dbReference>
<dbReference type="PANTHER" id="PTHR12601:SF6">
    <property type="entry name" value="CLUSTERED MITOCHONDRIA PROTEIN HOMOLOG"/>
    <property type="match status" value="1"/>
</dbReference>
<gene>
    <name evidence="5" type="ORF">E2986_01701</name>
</gene>
<keyword evidence="6" id="KW-1185">Reference proteome</keyword>
<feature type="compositionally biased region" description="Basic and acidic residues" evidence="3">
    <location>
        <begin position="1211"/>
        <end position="1224"/>
    </location>
</feature>
<feature type="region of interest" description="Disordered" evidence="3">
    <location>
        <begin position="812"/>
        <end position="834"/>
    </location>
</feature>
<name>A0A833RVT5_9HYME</name>
<evidence type="ECO:0000256" key="2">
    <source>
        <dbReference type="HAMAP-Rule" id="MF_03013"/>
    </source>
</evidence>
<comment type="similarity">
    <text evidence="2">Belongs to the CLU family.</text>
</comment>
<dbReference type="FunFam" id="1.25.40.10:FF:000099">
    <property type="entry name" value="Clustered mitochondria protein homolog"/>
    <property type="match status" value="1"/>
</dbReference>
<accession>A0A833RVT5</accession>
<dbReference type="Proteomes" id="UP000655588">
    <property type="component" value="Unassembled WGS sequence"/>
</dbReference>
<dbReference type="PROSITE" id="PS51823">
    <property type="entry name" value="CLU"/>
    <property type="match status" value="1"/>
</dbReference>
<dbReference type="HAMAP" id="MF_03013">
    <property type="entry name" value="CLU"/>
    <property type="match status" value="1"/>
</dbReference>
<dbReference type="SUPFAM" id="SSF103107">
    <property type="entry name" value="Hypothetical protein c14orf129, hspc210"/>
    <property type="match status" value="1"/>
</dbReference>
<dbReference type="GO" id="GO:0005737">
    <property type="term" value="C:cytoplasm"/>
    <property type="evidence" value="ECO:0007669"/>
    <property type="project" value="UniProtKB-SubCell"/>
</dbReference>
<keyword evidence="1 2" id="KW-0963">Cytoplasm</keyword>
<feature type="domain" description="Clu" evidence="4">
    <location>
        <begin position="360"/>
        <end position="600"/>
    </location>
</feature>
<keyword evidence="2" id="KW-0694">RNA-binding</keyword>
<evidence type="ECO:0000259" key="4">
    <source>
        <dbReference type="PROSITE" id="PS51823"/>
    </source>
</evidence>
<comment type="caution">
    <text evidence="5">The sequence shown here is derived from an EMBL/GenBank/DDBJ whole genome shotgun (WGS) entry which is preliminary data.</text>
</comment>
<dbReference type="InterPro" id="IPR033646">
    <property type="entry name" value="CLU-central"/>
</dbReference>
<proteinExistence type="inferred from homology"/>
<dbReference type="GO" id="GO:0003729">
    <property type="term" value="F:mRNA binding"/>
    <property type="evidence" value="ECO:0007669"/>
    <property type="project" value="TreeGrafter"/>
</dbReference>
<dbReference type="Pfam" id="PF15044">
    <property type="entry name" value="CLU_N"/>
    <property type="match status" value="1"/>
</dbReference>
<dbReference type="InterPro" id="IPR027523">
    <property type="entry name" value="CLU_prot"/>
</dbReference>
<evidence type="ECO:0000256" key="3">
    <source>
        <dbReference type="SAM" id="MobiDB-lite"/>
    </source>
</evidence>
<dbReference type="Pfam" id="PF13424">
    <property type="entry name" value="TPR_12"/>
    <property type="match status" value="2"/>
</dbReference>
<evidence type="ECO:0000313" key="5">
    <source>
        <dbReference type="EMBL" id="KAF3424231.1"/>
    </source>
</evidence>
<feature type="region of interest" description="Disordered" evidence="3">
    <location>
        <begin position="1"/>
        <end position="67"/>
    </location>
</feature>
<evidence type="ECO:0000256" key="1">
    <source>
        <dbReference type="ARBA" id="ARBA00022490"/>
    </source>
</evidence>
<dbReference type="GO" id="GO:0007005">
    <property type="term" value="P:mitochondrion organization"/>
    <property type="evidence" value="ECO:0007669"/>
    <property type="project" value="UniProtKB-UniRule"/>
</dbReference>
<dbReference type="Gene3D" id="1.25.40.10">
    <property type="entry name" value="Tetratricopeptide repeat domain"/>
    <property type="match status" value="1"/>
</dbReference>
<feature type="compositionally biased region" description="Basic residues" evidence="3">
    <location>
        <begin position="814"/>
        <end position="824"/>
    </location>
</feature>
<feature type="compositionally biased region" description="Basic and acidic residues" evidence="3">
    <location>
        <begin position="1231"/>
        <end position="1278"/>
    </location>
</feature>
<dbReference type="InterPro" id="IPR023231">
    <property type="entry name" value="GSKIP_dom_sf"/>
</dbReference>
<protein>
    <recommendedName>
        <fullName evidence="2">Clustered mitochondria protein homolog</fullName>
    </recommendedName>
</protein>
<feature type="compositionally biased region" description="Basic and acidic residues" evidence="3">
    <location>
        <begin position="18"/>
        <end position="64"/>
    </location>
</feature>
<evidence type="ECO:0000313" key="6">
    <source>
        <dbReference type="Proteomes" id="UP000655588"/>
    </source>
</evidence>
<dbReference type="InterPro" id="IPR025697">
    <property type="entry name" value="CLU_dom"/>
</dbReference>
<dbReference type="InterPro" id="IPR011990">
    <property type="entry name" value="TPR-like_helical_dom_sf"/>
</dbReference>
<dbReference type="InterPro" id="IPR028275">
    <property type="entry name" value="CLU_N"/>
</dbReference>
<sequence>MKETAEETGSTSTAAKNVVEKGEVEATKEKGNEKEKEKEKEEKEEDKNKKKDKSEKEDNDKDAGSEQEIVFIQDMGFTVKIVSPGAEPFDIQVSSMELVQEIHQLLMDREDTCHRTCFSLQLDGNTLDNFAELKNIEGLKEGSVIKVVEEPYTMREARIHVRHVRDLLKSVDPADAYNGVECSSLSFLNVVTNGDILEKKKTRADSVDCTPPDYIIPGCKDRPLLPLQPQAKEQKCPPCLKVLTTSGWNPPPGHRKLHGDLLYLHVVTLEDKQYYLTACARGFFLNQSTKEVFNPKPATPSHLCHSLIELLNQLSPAFKRGFVAMQRRRTQRHPFERVATPYQLYAWCAPQIEHTIDAIRAEDTFSSKLGYEEHIPGQTRDWNEELQTTRELPRKNLPERLLRERAIFKVHSDFVAAATRGAVAVIDGNVMAINPGEEAKMQMFIWNNIFFSLGFDVRDHYKELGGDAAAFVAPKNDLQGLRVYAAIDLPGPYTLGTVVIDYRFLNKTGQLLKILPHKVINDAGEEVELCSSVECKVEGVELSKEARALGFPIEHKHKLACLRQELIDSFVEARYVQFIKHAAFHLQQLTSARRVQKENETTVKEGKREELNAVTVDSNKEDSTHTLIETDEAKKIVEMEESTKEIVRRAAAAVGSLREAEFDVRFNPDVFSPGVKHPDPNGPALKKQKQLVQDAADFLLTVQIPTFIRECLDHTAAAMDGSILVEALHGKGINVRYLGKLAAMLSTVPQLQYLKRIAVSELILRSAKHIFTFYMQGTELMSLSAAISHFLNCLFSSAQIIHPQQNLEELQSKTAKRRNKRKGRNNGPQQSEVEWASLTPKSLWQQIKADLKSYYDWETPCPESLDATIEHFHLQKISLLRNFCIKTGIQILLREYNFENKNRATFFEEDILNIFPVVKHINPRASDAYNFYTTGQSKIQQGYLKDGYELISEALNLLNNVYGAMHPEIAQCLRMLARLNYIMGDHAEALATQQKAVLMSERVNGIDHPYTITEYIRLALYSFANGQVSVSLRLLYRARYLALLVCGEDHPEVALLDSNISLILHAVGEYELSLRFLEHALALNLRYHGPRSLKVAVSYHLVARTQSCMGDFRAALNNEKETYAIYKQQLGEDHEKTKESSDCLRHLTQQAVVLQKKMNEIYTGKSGVSLPPIQVQPPSMGSVLDMLNVINGILFVQISQQDIENFKAEIEKRQKEQTPDRETKVLQNGNKKNENKKEEKENKKEEKENKKNEKESKREEKENKKDEKENKKIEKKVEVQKELKKLEESKTMLESVVAES</sequence>